<evidence type="ECO:0000256" key="1">
    <source>
        <dbReference type="SAM" id="MobiDB-lite"/>
    </source>
</evidence>
<sequence>MDFKIVFFLNIITELKTKNIYCLFAYVLKFLKNCILASVQQKQLNYLLFRFLNHLGGNLRQEMSNILKISRYNFALVQSPSNLLLSLNKAKRTKAERVIKLTTEVNDESIKLVEENAILDHSNNQNEDEKEDELFTIQDNSILNLENSISSKNSESSFFDNNESDDSEDNYTTEKNKCPKTHLNLEKRNFNEQNSINYLVCNNCDKLFDSQVAFSEKKQTCLDCNSFLNQFVQNKEENLLISLALNGDGAPMTSSKSYKIWPIIGTVLELDPSSREKFENLIFLGLWINDAQPNYKIFYSKCLEKLDFLMKRVLVFDNKKFKIRIQSLIFDLPAKASALNIKQFNGEYGCIACYHKGLYSHMLKTRIYPPQDLILKTKNDYEKFSQIAENLNEPIFGIYGKSCLHHLISIPEQVPFDYMHLVLSGNPLPLLKNILPDSYWYLLCLYVFSIRVLYEPVDTAEEIDKAKKLFDIYFKQIENFFGQKACTYTLHAHNHLFEQVKYHGALKCHSQCVYEGPLFNIKNLIKGSHGFFHQEEFSMHYLIIEKTKSSESVGQIIKFFEYETKIYAIMNLFEKVESMSGNDFVCVYFKKDNTFTVLLDIVTDLDKTDISDFYSMLSDNESSSAEIFPNSSKKSCS</sequence>
<keyword evidence="3" id="KW-1185">Reference proteome</keyword>
<dbReference type="AlphaFoldDB" id="A0A3M7QRV1"/>
<feature type="region of interest" description="Disordered" evidence="1">
    <location>
        <begin position="152"/>
        <end position="175"/>
    </location>
</feature>
<accession>A0A3M7QRV1</accession>
<proteinExistence type="predicted"/>
<evidence type="ECO:0000313" key="3">
    <source>
        <dbReference type="Proteomes" id="UP000276133"/>
    </source>
</evidence>
<dbReference type="Proteomes" id="UP000276133">
    <property type="component" value="Unassembled WGS sequence"/>
</dbReference>
<feature type="compositionally biased region" description="Low complexity" evidence="1">
    <location>
        <begin position="152"/>
        <end position="161"/>
    </location>
</feature>
<protein>
    <submittedName>
        <fullName evidence="2">Uncharacterized protein</fullName>
    </submittedName>
</protein>
<gene>
    <name evidence="2" type="ORF">BpHYR1_052366</name>
</gene>
<dbReference type="PANTHER" id="PTHR46579:SF1">
    <property type="entry name" value="F5_8 TYPE C DOMAIN-CONTAINING PROTEIN"/>
    <property type="match status" value="1"/>
</dbReference>
<comment type="caution">
    <text evidence="2">The sequence shown here is derived from an EMBL/GenBank/DDBJ whole genome shotgun (WGS) entry which is preliminary data.</text>
</comment>
<dbReference type="OrthoDB" id="10015795at2759"/>
<evidence type="ECO:0000313" key="2">
    <source>
        <dbReference type="EMBL" id="RNA13939.1"/>
    </source>
</evidence>
<feature type="compositionally biased region" description="Acidic residues" evidence="1">
    <location>
        <begin position="162"/>
        <end position="171"/>
    </location>
</feature>
<dbReference type="EMBL" id="REGN01005287">
    <property type="protein sequence ID" value="RNA13939.1"/>
    <property type="molecule type" value="Genomic_DNA"/>
</dbReference>
<name>A0A3M7QRV1_BRAPC</name>
<dbReference type="PANTHER" id="PTHR46579">
    <property type="entry name" value="F5/8 TYPE C DOMAIN-CONTAINING PROTEIN-RELATED"/>
    <property type="match status" value="1"/>
</dbReference>
<reference evidence="2 3" key="1">
    <citation type="journal article" date="2018" name="Sci. Rep.">
        <title>Genomic signatures of local adaptation to the degree of environmental predictability in rotifers.</title>
        <authorList>
            <person name="Franch-Gras L."/>
            <person name="Hahn C."/>
            <person name="Garcia-Roger E.M."/>
            <person name="Carmona M.J."/>
            <person name="Serra M."/>
            <person name="Gomez A."/>
        </authorList>
    </citation>
    <scope>NUCLEOTIDE SEQUENCE [LARGE SCALE GENOMIC DNA]</scope>
    <source>
        <strain evidence="2">HYR1</strain>
    </source>
</reference>
<organism evidence="2 3">
    <name type="scientific">Brachionus plicatilis</name>
    <name type="common">Marine rotifer</name>
    <name type="synonym">Brachionus muelleri</name>
    <dbReference type="NCBI Taxonomy" id="10195"/>
    <lineage>
        <taxon>Eukaryota</taxon>
        <taxon>Metazoa</taxon>
        <taxon>Spiralia</taxon>
        <taxon>Gnathifera</taxon>
        <taxon>Rotifera</taxon>
        <taxon>Eurotatoria</taxon>
        <taxon>Monogononta</taxon>
        <taxon>Pseudotrocha</taxon>
        <taxon>Ploima</taxon>
        <taxon>Brachionidae</taxon>
        <taxon>Brachionus</taxon>
    </lineage>
</organism>